<name>A0A914H4Y8_GLORO</name>
<protein>
    <submittedName>
        <fullName evidence="3">Thiaminase-2/PQQC domain-containing protein</fullName>
    </submittedName>
</protein>
<dbReference type="Pfam" id="PF03070">
    <property type="entry name" value="TENA_THI-4"/>
    <property type="match status" value="1"/>
</dbReference>
<dbReference type="SUPFAM" id="SSF48613">
    <property type="entry name" value="Heme oxygenase-like"/>
    <property type="match status" value="1"/>
</dbReference>
<dbReference type="GO" id="GO:0006772">
    <property type="term" value="P:thiamine metabolic process"/>
    <property type="evidence" value="ECO:0007669"/>
    <property type="project" value="UniProtKB-ARBA"/>
</dbReference>
<dbReference type="InterPro" id="IPR016084">
    <property type="entry name" value="Haem_Oase-like_multi-hlx"/>
</dbReference>
<dbReference type="AlphaFoldDB" id="A0A914H4Y8"/>
<dbReference type="WBParaSite" id="Gr19_v10_g13707.t1">
    <property type="protein sequence ID" value="Gr19_v10_g13707.t1"/>
    <property type="gene ID" value="Gr19_v10_g13707"/>
</dbReference>
<sequence>MLAERQKSANSNSTHPYQGWFDLHANDDYAKSVDEMLALADELADEADERTRKKMEAAFERGFQLEWMFWKSAYEMEEWGI</sequence>
<evidence type="ECO:0000313" key="3">
    <source>
        <dbReference type="WBParaSite" id="Gr19_v10_g13707.t1"/>
    </source>
</evidence>
<dbReference type="Proteomes" id="UP000887572">
    <property type="component" value="Unplaced"/>
</dbReference>
<proteinExistence type="predicted"/>
<evidence type="ECO:0000259" key="1">
    <source>
        <dbReference type="Pfam" id="PF03070"/>
    </source>
</evidence>
<evidence type="ECO:0000313" key="2">
    <source>
        <dbReference type="Proteomes" id="UP000887572"/>
    </source>
</evidence>
<keyword evidence="2" id="KW-1185">Reference proteome</keyword>
<dbReference type="Gene3D" id="1.20.910.10">
    <property type="entry name" value="Heme oxygenase-like"/>
    <property type="match status" value="1"/>
</dbReference>
<feature type="domain" description="Thiaminase-2/PQQC" evidence="1">
    <location>
        <begin position="11"/>
        <end position="75"/>
    </location>
</feature>
<organism evidence="2 3">
    <name type="scientific">Globodera rostochiensis</name>
    <name type="common">Golden nematode worm</name>
    <name type="synonym">Heterodera rostochiensis</name>
    <dbReference type="NCBI Taxonomy" id="31243"/>
    <lineage>
        <taxon>Eukaryota</taxon>
        <taxon>Metazoa</taxon>
        <taxon>Ecdysozoa</taxon>
        <taxon>Nematoda</taxon>
        <taxon>Chromadorea</taxon>
        <taxon>Rhabditida</taxon>
        <taxon>Tylenchina</taxon>
        <taxon>Tylenchomorpha</taxon>
        <taxon>Tylenchoidea</taxon>
        <taxon>Heteroderidae</taxon>
        <taxon>Heteroderinae</taxon>
        <taxon>Globodera</taxon>
    </lineage>
</organism>
<accession>A0A914H4Y8</accession>
<dbReference type="InterPro" id="IPR004305">
    <property type="entry name" value="Thiaminase-2/PQQC"/>
</dbReference>
<reference evidence="3" key="1">
    <citation type="submission" date="2022-11" db="UniProtKB">
        <authorList>
            <consortium name="WormBaseParasite"/>
        </authorList>
    </citation>
    <scope>IDENTIFICATION</scope>
</reference>